<evidence type="ECO:0000313" key="1">
    <source>
        <dbReference type="EMBL" id="GAG69901.1"/>
    </source>
</evidence>
<dbReference type="AlphaFoldDB" id="X1BD29"/>
<dbReference type="Gene3D" id="3.20.20.80">
    <property type="entry name" value="Glycosidases"/>
    <property type="match status" value="1"/>
</dbReference>
<dbReference type="InterPro" id="IPR017853">
    <property type="entry name" value="GH"/>
</dbReference>
<comment type="caution">
    <text evidence="1">The sequence shown here is derived from an EMBL/GenBank/DDBJ whole genome shotgun (WGS) entry which is preliminary data.</text>
</comment>
<name>X1BD29_9ZZZZ</name>
<dbReference type="EMBL" id="BART01005756">
    <property type="protein sequence ID" value="GAG69901.1"/>
    <property type="molecule type" value="Genomic_DNA"/>
</dbReference>
<proteinExistence type="predicted"/>
<evidence type="ECO:0008006" key="2">
    <source>
        <dbReference type="Google" id="ProtNLM"/>
    </source>
</evidence>
<protein>
    <recommendedName>
        <fullName evidence="2">GH10 domain-containing protein</fullName>
    </recommendedName>
</protein>
<gene>
    <name evidence="1" type="ORF">S01H4_13036</name>
</gene>
<dbReference type="SUPFAM" id="SSF51445">
    <property type="entry name" value="(Trans)glycosidases"/>
    <property type="match status" value="1"/>
</dbReference>
<accession>X1BD29</accession>
<feature type="non-terminal residue" evidence="1">
    <location>
        <position position="1"/>
    </location>
</feature>
<organism evidence="1">
    <name type="scientific">marine sediment metagenome</name>
    <dbReference type="NCBI Taxonomy" id="412755"/>
    <lineage>
        <taxon>unclassified sequences</taxon>
        <taxon>metagenomes</taxon>
        <taxon>ecological metagenomes</taxon>
    </lineage>
</organism>
<sequence>EEWSLFESVAGLEDISKEVQDLFIQAIQNISVPLLASKLADESLKKAIVFSEKLATKQAESLFEIRGKNHGFGRGCLGCRIDPMRIHNSNYVGKLLELFGFVTIPINWAQIESHKGIYDFSTIDTCIDVLGKKKFAIGAGPLLCFSKEYLPEWLLHSRAGFEKIRETAYQFASKMVARYLGSIRTWRVISGLNVFNYFGFSFEQVLEMTRAANMAVKQESDRALKIIEISNPWGEYYATIPDTIPPLVYVDMVVQSGINFDAFGLAMRFGKNESCMYITDMMHISAILDYFGLIAKPLYITDVEVPSQNGDDLRGAEVAGLWHGEWDQSRQGQWIEQFYKIALSKPFVDSVTYSNLTDMEGGAIANGGLLTEQLEPKKSFRTLKRLHKLIFSR</sequence>
<reference evidence="1" key="1">
    <citation type="journal article" date="2014" name="Front. Microbiol.">
        <title>High frequency of phylogenetically diverse reductive dehalogenase-homologous genes in deep subseafloor sedimentary metagenomes.</title>
        <authorList>
            <person name="Kawai M."/>
            <person name="Futagami T."/>
            <person name="Toyoda A."/>
            <person name="Takaki Y."/>
            <person name="Nishi S."/>
            <person name="Hori S."/>
            <person name="Arai W."/>
            <person name="Tsubouchi T."/>
            <person name="Morono Y."/>
            <person name="Uchiyama I."/>
            <person name="Ito T."/>
            <person name="Fujiyama A."/>
            <person name="Inagaki F."/>
            <person name="Takami H."/>
        </authorList>
    </citation>
    <scope>NUCLEOTIDE SEQUENCE</scope>
    <source>
        <strain evidence="1">Expedition CK06-06</strain>
    </source>
</reference>